<comment type="caution">
    <text evidence="1">The sequence shown here is derived from an EMBL/GenBank/DDBJ whole genome shotgun (WGS) entry which is preliminary data.</text>
</comment>
<dbReference type="Proteomes" id="UP001162972">
    <property type="component" value="Chromosome 15Z"/>
</dbReference>
<protein>
    <submittedName>
        <fullName evidence="1">Uncharacterized protein</fullName>
    </submittedName>
</protein>
<sequence>MTPVSSGETLGRGVTRNVAKISISLVSYSRV</sequence>
<gene>
    <name evidence="1" type="ORF">OIU84_008146</name>
</gene>
<accession>A0AAD6JUE3</accession>
<dbReference type="EMBL" id="JAPFFJ010000014">
    <property type="protein sequence ID" value="KAJ6411511.1"/>
    <property type="molecule type" value="Genomic_DNA"/>
</dbReference>
<evidence type="ECO:0000313" key="1">
    <source>
        <dbReference type="EMBL" id="KAJ6411511.1"/>
    </source>
</evidence>
<evidence type="ECO:0000313" key="2">
    <source>
        <dbReference type="Proteomes" id="UP001162972"/>
    </source>
</evidence>
<name>A0AAD6JUE3_9ROSI</name>
<keyword evidence="2" id="KW-1185">Reference proteome</keyword>
<organism evidence="1 2">
    <name type="scientific">Salix udensis</name>
    <dbReference type="NCBI Taxonomy" id="889485"/>
    <lineage>
        <taxon>Eukaryota</taxon>
        <taxon>Viridiplantae</taxon>
        <taxon>Streptophyta</taxon>
        <taxon>Embryophyta</taxon>
        <taxon>Tracheophyta</taxon>
        <taxon>Spermatophyta</taxon>
        <taxon>Magnoliopsida</taxon>
        <taxon>eudicotyledons</taxon>
        <taxon>Gunneridae</taxon>
        <taxon>Pentapetalae</taxon>
        <taxon>rosids</taxon>
        <taxon>fabids</taxon>
        <taxon>Malpighiales</taxon>
        <taxon>Salicaceae</taxon>
        <taxon>Saliceae</taxon>
        <taxon>Salix</taxon>
    </lineage>
</organism>
<proteinExistence type="predicted"/>
<reference evidence="1 2" key="1">
    <citation type="journal article" date="2023" name="Int. J. Mol. Sci.">
        <title>De Novo Assembly and Annotation of 11 Diverse Shrub Willow (Salix) Genomes Reveals Novel Gene Organization in Sex-Linked Regions.</title>
        <authorList>
            <person name="Hyden B."/>
            <person name="Feng K."/>
            <person name="Yates T.B."/>
            <person name="Jawdy S."/>
            <person name="Cereghino C."/>
            <person name="Smart L.B."/>
            <person name="Muchero W."/>
        </authorList>
    </citation>
    <scope>NUCLEOTIDE SEQUENCE [LARGE SCALE GENOMIC DNA]</scope>
    <source>
        <tissue evidence="1">Shoot tip</tissue>
    </source>
</reference>
<dbReference type="AlphaFoldDB" id="A0AAD6JUE3"/>